<dbReference type="NCBIfam" id="TIGR03898">
    <property type="entry name" value="lanti_MRSA_kill"/>
    <property type="match status" value="1"/>
</dbReference>
<protein>
    <submittedName>
        <fullName evidence="1">Mersacidin/lichenicidin family type 2 lantibiotic</fullName>
    </submittedName>
</protein>
<reference evidence="1 2" key="1">
    <citation type="submission" date="2019-03" db="EMBL/GenBank/DDBJ databases">
        <authorList>
            <person name="Gonzalez-Pimentel J.L."/>
        </authorList>
    </citation>
    <scope>NUCLEOTIDE SEQUENCE [LARGE SCALE GENOMIC DNA]</scope>
    <source>
        <strain evidence="1 2">JCM 31289</strain>
    </source>
</reference>
<comment type="caution">
    <text evidence="1">The sequence shown here is derived from an EMBL/GenBank/DDBJ whole genome shotgun (WGS) entry which is preliminary data.</text>
</comment>
<dbReference type="Proteomes" id="UP000297948">
    <property type="component" value="Unassembled WGS sequence"/>
</dbReference>
<organism evidence="1 2">
    <name type="scientific">Streptomyces palmae</name>
    <dbReference type="NCBI Taxonomy" id="1701085"/>
    <lineage>
        <taxon>Bacteria</taxon>
        <taxon>Bacillati</taxon>
        <taxon>Actinomycetota</taxon>
        <taxon>Actinomycetes</taxon>
        <taxon>Kitasatosporales</taxon>
        <taxon>Streptomycetaceae</taxon>
        <taxon>Streptomyces</taxon>
    </lineage>
</organism>
<proteinExistence type="predicted"/>
<gene>
    <name evidence="1" type="ORF">E4099_11925</name>
</gene>
<dbReference type="OrthoDB" id="3538673at2"/>
<dbReference type="EMBL" id="SRID01000084">
    <property type="protein sequence ID" value="TGB11557.1"/>
    <property type="molecule type" value="Genomic_DNA"/>
</dbReference>
<accession>A0A4Z0HAI8</accession>
<sequence length="72" mass="7479">MDSVKVWKDPDYRATLSAADRTAFPSHPAGIVPMSRTQLSAVAGGTTWWCFGITVSIAACAGTKGISSLGCC</sequence>
<evidence type="ECO:0000313" key="1">
    <source>
        <dbReference type="EMBL" id="TGB11557.1"/>
    </source>
</evidence>
<dbReference type="InterPro" id="IPR027635">
    <property type="entry name" value="Lantibiotic2_lead_pep_dom"/>
</dbReference>
<dbReference type="RefSeq" id="WP_135338981.1">
    <property type="nucleotide sequence ID" value="NZ_JBHLTX010000036.1"/>
</dbReference>
<keyword evidence="2" id="KW-1185">Reference proteome</keyword>
<dbReference type="AlphaFoldDB" id="A0A4Z0HAI8"/>
<name>A0A4Z0HAI8_9ACTN</name>
<evidence type="ECO:0000313" key="2">
    <source>
        <dbReference type="Proteomes" id="UP000297948"/>
    </source>
</evidence>
<dbReference type="GO" id="GO:0042742">
    <property type="term" value="P:defense response to bacterium"/>
    <property type="evidence" value="ECO:0007669"/>
    <property type="project" value="InterPro"/>
</dbReference>